<dbReference type="Gene3D" id="3.40.50.1240">
    <property type="entry name" value="Phosphoglycerate mutase-like"/>
    <property type="match status" value="1"/>
</dbReference>
<sequence>MGKYIFIRHGESNINVLGVLSGDSDVSGLTEKGMAQARRTAEQLSGIKIDGIISSPLKRAFETAKIIGEVLNIDVKTDERLIEVNLGRAKEKKINEFTNPLYPNSHITGSIRNLIGMEDWDDMISRVKSAMDIFNGKYIFVSHSDPIRAIASYYLGWTEDDSFGIDIKNASMTVIDSDKNKVLCLGAINLDPEIKKLFY</sequence>
<dbReference type="InterPro" id="IPR029033">
    <property type="entry name" value="His_PPase_superfam"/>
</dbReference>
<organism evidence="3 6">
    <name type="scientific">Acidiplasma aeolicum</name>
    <dbReference type="NCBI Taxonomy" id="507754"/>
    <lineage>
        <taxon>Archaea</taxon>
        <taxon>Methanobacteriati</taxon>
        <taxon>Thermoplasmatota</taxon>
        <taxon>Thermoplasmata</taxon>
        <taxon>Thermoplasmatales</taxon>
        <taxon>Ferroplasmaceae</taxon>
        <taxon>Acidiplasma</taxon>
    </lineage>
</organism>
<dbReference type="OrthoDB" id="304253at2157"/>
<evidence type="ECO:0000256" key="1">
    <source>
        <dbReference type="PIRSR" id="PIRSR613078-1"/>
    </source>
</evidence>
<keyword evidence="5" id="KW-1185">Reference proteome</keyword>
<dbReference type="Proteomes" id="UP000050320">
    <property type="component" value="Unassembled WGS sequence"/>
</dbReference>
<reference evidence="3 6" key="1">
    <citation type="submission" date="2015-09" db="EMBL/GenBank/DDBJ databases">
        <title>Draft genome sequence of Acidiplasma aeolicum DSM 18409.</title>
        <authorList>
            <person name="Hemp J."/>
        </authorList>
    </citation>
    <scope>NUCLEOTIDE SEQUENCE [LARGE SCALE GENOMIC DNA]</scope>
    <source>
        <strain evidence="3 6">V</strain>
    </source>
</reference>
<evidence type="ECO:0000256" key="2">
    <source>
        <dbReference type="PIRSR" id="PIRSR613078-2"/>
    </source>
</evidence>
<feature type="binding site" evidence="2">
    <location>
        <begin position="8"/>
        <end position="15"/>
    </location>
    <ligand>
        <name>substrate</name>
    </ligand>
</feature>
<dbReference type="PANTHER" id="PTHR48100:SF1">
    <property type="entry name" value="HISTIDINE PHOSPHATASE FAMILY PROTEIN-RELATED"/>
    <property type="match status" value="1"/>
</dbReference>
<gene>
    <name evidence="4" type="ORF">AOG54_06070</name>
    <name evidence="3" type="ORF">SE19_05160</name>
</gene>
<dbReference type="GO" id="GO:0016791">
    <property type="term" value="F:phosphatase activity"/>
    <property type="evidence" value="ECO:0007669"/>
    <property type="project" value="TreeGrafter"/>
</dbReference>
<dbReference type="AlphaFoldDB" id="A0A0N8PQ97"/>
<dbReference type="SUPFAM" id="SSF53254">
    <property type="entry name" value="Phosphoglycerate mutase-like"/>
    <property type="match status" value="1"/>
</dbReference>
<dbReference type="GO" id="GO:0005737">
    <property type="term" value="C:cytoplasm"/>
    <property type="evidence" value="ECO:0007669"/>
    <property type="project" value="TreeGrafter"/>
</dbReference>
<protein>
    <submittedName>
        <fullName evidence="3">Phosphoglycerate mutase</fullName>
    </submittedName>
</protein>
<dbReference type="EMBL" id="LKBG01000265">
    <property type="protein sequence ID" value="KQB33943.1"/>
    <property type="molecule type" value="Genomic_DNA"/>
</dbReference>
<reference evidence="4 5" key="2">
    <citation type="submission" date="2015-09" db="EMBL/GenBank/DDBJ databases">
        <title>Heavy metals and arsenic resistance mechanisms in polyextremophilic archaea of the family Ferroplasmaceae.</title>
        <authorList>
            <person name="Bulaev A.G."/>
            <person name="Kanygina A.V."/>
        </authorList>
    </citation>
    <scope>NUCLEOTIDE SEQUENCE [LARGE SCALE GENOMIC DNA]</scope>
    <source>
        <strain evidence="4 5">VT</strain>
    </source>
</reference>
<dbReference type="EMBL" id="LJCQ01000228">
    <property type="protein sequence ID" value="KPV46517.1"/>
    <property type="molecule type" value="Genomic_DNA"/>
</dbReference>
<accession>A0A0N8PQ97</accession>
<feature type="active site" description="Tele-phosphohistidine intermediate" evidence="1">
    <location>
        <position position="9"/>
    </location>
</feature>
<dbReference type="PANTHER" id="PTHR48100">
    <property type="entry name" value="BROAD-SPECIFICITY PHOSPHATASE YOR283W-RELATED"/>
    <property type="match status" value="1"/>
</dbReference>
<dbReference type="Pfam" id="PF00300">
    <property type="entry name" value="His_Phos_1"/>
    <property type="match status" value="1"/>
</dbReference>
<evidence type="ECO:0000313" key="5">
    <source>
        <dbReference type="Proteomes" id="UP000050320"/>
    </source>
</evidence>
<proteinExistence type="predicted"/>
<evidence type="ECO:0000313" key="6">
    <source>
        <dbReference type="Proteomes" id="UP000050515"/>
    </source>
</evidence>
<feature type="binding site" evidence="2">
    <location>
        <position position="59"/>
    </location>
    <ligand>
        <name>substrate</name>
    </ligand>
</feature>
<dbReference type="CDD" id="cd07067">
    <property type="entry name" value="HP_PGM_like"/>
    <property type="match status" value="1"/>
</dbReference>
<dbReference type="Proteomes" id="UP000050515">
    <property type="component" value="Unassembled WGS sequence"/>
</dbReference>
<evidence type="ECO:0000313" key="4">
    <source>
        <dbReference type="EMBL" id="KQB33943.1"/>
    </source>
</evidence>
<dbReference type="InterPro" id="IPR050275">
    <property type="entry name" value="PGM_Phosphatase"/>
</dbReference>
<dbReference type="SMART" id="SM00855">
    <property type="entry name" value="PGAM"/>
    <property type="match status" value="1"/>
</dbReference>
<dbReference type="RefSeq" id="WP_054964223.1">
    <property type="nucleotide sequence ID" value="NZ_LJCQ01000228.1"/>
</dbReference>
<evidence type="ECO:0000313" key="3">
    <source>
        <dbReference type="EMBL" id="KPV46517.1"/>
    </source>
</evidence>
<feature type="active site" description="Proton donor/acceptor" evidence="1">
    <location>
        <position position="83"/>
    </location>
</feature>
<dbReference type="PATRIC" id="fig|507754.4.peg.742"/>
<name>A0A0N8PQ97_9ARCH</name>
<dbReference type="InterPro" id="IPR013078">
    <property type="entry name" value="His_Pase_superF_clade-1"/>
</dbReference>
<comment type="caution">
    <text evidence="3">The sequence shown here is derived from an EMBL/GenBank/DDBJ whole genome shotgun (WGS) entry which is preliminary data.</text>
</comment>